<dbReference type="Proteomes" id="UP000236333">
    <property type="component" value="Unassembled WGS sequence"/>
</dbReference>
<protein>
    <recommendedName>
        <fullName evidence="3">WD repeat domain-containing protein</fullName>
    </recommendedName>
</protein>
<gene>
    <name evidence="1" type="ORF">TSOC_007176</name>
</gene>
<dbReference type="SUPFAM" id="SSF50969">
    <property type="entry name" value="YVTN repeat-like/Quinoprotein amine dehydrogenase"/>
    <property type="match status" value="1"/>
</dbReference>
<proteinExistence type="predicted"/>
<keyword evidence="2" id="KW-1185">Reference proteome</keyword>
<organism evidence="1 2">
    <name type="scientific">Tetrabaena socialis</name>
    <dbReference type="NCBI Taxonomy" id="47790"/>
    <lineage>
        <taxon>Eukaryota</taxon>
        <taxon>Viridiplantae</taxon>
        <taxon>Chlorophyta</taxon>
        <taxon>core chlorophytes</taxon>
        <taxon>Chlorophyceae</taxon>
        <taxon>CS clade</taxon>
        <taxon>Chlamydomonadales</taxon>
        <taxon>Tetrabaenaceae</taxon>
        <taxon>Tetrabaena</taxon>
    </lineage>
</organism>
<sequence>MSVVPSQPSITPELVVGGCNSTTTIHHWQLRDLVAAGDSSDEFLAVCDASVLQCNVQTREATAVLSLDWSPNSMAYAHGILAAGGPSSQLHDTCTGSESKPSPADGHDISGIAFSAAADRLWVGLDVCVMSYDVDTVGRRAFGHGSLC</sequence>
<dbReference type="AlphaFoldDB" id="A0A2J8A1U3"/>
<accession>A0A2J8A1U3</accession>
<dbReference type="EMBL" id="PGGS01000234">
    <property type="protein sequence ID" value="PNH06483.1"/>
    <property type="molecule type" value="Genomic_DNA"/>
</dbReference>
<evidence type="ECO:0008006" key="3">
    <source>
        <dbReference type="Google" id="ProtNLM"/>
    </source>
</evidence>
<reference evidence="1 2" key="1">
    <citation type="journal article" date="2017" name="Mol. Biol. Evol.">
        <title>The 4-celled Tetrabaena socialis nuclear genome reveals the essential components for genetic control of cell number at the origin of multicellularity in the volvocine lineage.</title>
        <authorList>
            <person name="Featherston J."/>
            <person name="Arakaki Y."/>
            <person name="Hanschen E.R."/>
            <person name="Ferris P.J."/>
            <person name="Michod R.E."/>
            <person name="Olson B.J.S.C."/>
            <person name="Nozaki H."/>
            <person name="Durand P.M."/>
        </authorList>
    </citation>
    <scope>NUCLEOTIDE SEQUENCE [LARGE SCALE GENOMIC DNA]</scope>
    <source>
        <strain evidence="1 2">NIES-571</strain>
    </source>
</reference>
<evidence type="ECO:0000313" key="2">
    <source>
        <dbReference type="Proteomes" id="UP000236333"/>
    </source>
</evidence>
<dbReference type="OrthoDB" id="64353at2759"/>
<evidence type="ECO:0000313" key="1">
    <source>
        <dbReference type="EMBL" id="PNH06483.1"/>
    </source>
</evidence>
<dbReference type="InterPro" id="IPR011044">
    <property type="entry name" value="Quino_amine_DH_bsu"/>
</dbReference>
<comment type="caution">
    <text evidence="1">The sequence shown here is derived from an EMBL/GenBank/DDBJ whole genome shotgun (WGS) entry which is preliminary data.</text>
</comment>
<name>A0A2J8A1U3_9CHLO</name>